<evidence type="ECO:0000259" key="12">
    <source>
        <dbReference type="SMART" id="SM00872"/>
    </source>
</evidence>
<dbReference type="SUPFAM" id="SSF88713">
    <property type="entry name" value="Glycoside hydrolase/deacetylase"/>
    <property type="match status" value="1"/>
</dbReference>
<dbReference type="InterPro" id="IPR000602">
    <property type="entry name" value="Glyco_hydro_38_N"/>
</dbReference>
<dbReference type="Gene3D" id="3.20.110.10">
    <property type="entry name" value="Glycoside hydrolase 38, N terminal domain"/>
    <property type="match status" value="1"/>
</dbReference>
<dbReference type="InterPro" id="IPR037094">
    <property type="entry name" value="Glyco_hydro_38_cen_sf"/>
</dbReference>
<dbReference type="FunFam" id="3.20.110.10:FF:000001">
    <property type="entry name" value="Alpha-mannosidase"/>
    <property type="match status" value="1"/>
</dbReference>
<evidence type="ECO:0000256" key="3">
    <source>
        <dbReference type="ARBA" id="ARBA00009792"/>
    </source>
</evidence>
<keyword evidence="6" id="KW-0378">Hydrolase</keyword>
<name>A0AAW0VVD3_CHEQU</name>
<dbReference type="PANTHER" id="PTHR11607">
    <property type="entry name" value="ALPHA-MANNOSIDASE"/>
    <property type="match status" value="1"/>
</dbReference>
<dbReference type="FunFam" id="1.20.1270.50:FF:000002">
    <property type="entry name" value="Alpha-mannosidase"/>
    <property type="match status" value="1"/>
</dbReference>
<keyword evidence="10" id="KW-0326">Glycosidase</keyword>
<dbReference type="AlphaFoldDB" id="A0AAW0VVD3"/>
<keyword evidence="14" id="KW-1185">Reference proteome</keyword>
<dbReference type="SUPFAM" id="SSF88688">
    <property type="entry name" value="Families 57/38 glycoside transferase middle domain"/>
    <property type="match status" value="1"/>
</dbReference>
<dbReference type="EMBL" id="JARKIK010000132">
    <property type="protein sequence ID" value="KAK8721044.1"/>
    <property type="molecule type" value="Genomic_DNA"/>
</dbReference>
<dbReference type="Pfam" id="PF01074">
    <property type="entry name" value="Glyco_hydro_38N"/>
    <property type="match status" value="1"/>
</dbReference>
<evidence type="ECO:0000256" key="2">
    <source>
        <dbReference type="ARBA" id="ARBA00001947"/>
    </source>
</evidence>
<evidence type="ECO:0000256" key="4">
    <source>
        <dbReference type="ARBA" id="ARBA00012752"/>
    </source>
</evidence>
<accession>A0AAW0VVD3</accession>
<feature type="chain" id="PRO_5044024656" description="alpha-mannosidase" evidence="11">
    <location>
        <begin position="19"/>
        <end position="435"/>
    </location>
</feature>
<dbReference type="SMART" id="SM00872">
    <property type="entry name" value="Alpha-mann_mid"/>
    <property type="match status" value="1"/>
</dbReference>
<evidence type="ECO:0000256" key="5">
    <source>
        <dbReference type="ARBA" id="ARBA00022723"/>
    </source>
</evidence>
<dbReference type="InterPro" id="IPR027291">
    <property type="entry name" value="Glyco_hydro_38_N_sf"/>
</dbReference>
<evidence type="ECO:0000256" key="6">
    <source>
        <dbReference type="ARBA" id="ARBA00022801"/>
    </source>
</evidence>
<dbReference type="Pfam" id="PF09261">
    <property type="entry name" value="Alpha-mann_mid"/>
    <property type="match status" value="1"/>
</dbReference>
<evidence type="ECO:0000256" key="10">
    <source>
        <dbReference type="ARBA" id="ARBA00023295"/>
    </source>
</evidence>
<comment type="similarity">
    <text evidence="3">Belongs to the glycosyl hydrolase 38 family.</text>
</comment>
<dbReference type="CDD" id="cd10810">
    <property type="entry name" value="GH38N_AMII_LAM_like"/>
    <property type="match status" value="1"/>
</dbReference>
<evidence type="ECO:0000256" key="1">
    <source>
        <dbReference type="ARBA" id="ARBA00000365"/>
    </source>
</evidence>
<comment type="caution">
    <text evidence="13">The sequence shown here is derived from an EMBL/GenBank/DDBJ whole genome shotgun (WGS) entry which is preliminary data.</text>
</comment>
<evidence type="ECO:0000313" key="13">
    <source>
        <dbReference type="EMBL" id="KAK8721044.1"/>
    </source>
</evidence>
<dbReference type="GO" id="GO:0005764">
    <property type="term" value="C:lysosome"/>
    <property type="evidence" value="ECO:0007669"/>
    <property type="project" value="TreeGrafter"/>
</dbReference>
<dbReference type="Proteomes" id="UP001445076">
    <property type="component" value="Unassembled WGS sequence"/>
</dbReference>
<dbReference type="InterPro" id="IPR028995">
    <property type="entry name" value="Glyco_hydro_57/38_cen_sf"/>
</dbReference>
<organism evidence="13 14">
    <name type="scientific">Cherax quadricarinatus</name>
    <name type="common">Australian red claw crayfish</name>
    <dbReference type="NCBI Taxonomy" id="27406"/>
    <lineage>
        <taxon>Eukaryota</taxon>
        <taxon>Metazoa</taxon>
        <taxon>Ecdysozoa</taxon>
        <taxon>Arthropoda</taxon>
        <taxon>Crustacea</taxon>
        <taxon>Multicrustacea</taxon>
        <taxon>Malacostraca</taxon>
        <taxon>Eumalacostraca</taxon>
        <taxon>Eucarida</taxon>
        <taxon>Decapoda</taxon>
        <taxon>Pleocyemata</taxon>
        <taxon>Astacidea</taxon>
        <taxon>Parastacoidea</taxon>
        <taxon>Parastacidae</taxon>
        <taxon>Cherax</taxon>
    </lineage>
</organism>
<sequence>MLTVVCLAFMIITSTVLGNPSCNPGMSDMLNVHLICHTHDDVGWLKTVDQYYYGSKNSIQRAGVQYVLDSVIQALKDDPKKKFIYVESAFFFRWWDNQSDDMKTLVKSLVSQGQLEFINGGWCMNDEAAAHYNAIIDQMTHGLAKLNSTFGEDARPTVAWQIDPFGHSREQASLFAQMGFNGLFFGRLDHDDKSTRWANKTMEMVWQGSQNLGESAWIFTGVLPNGYGPPSGFCFDILCNDDPIMDDPRLHDYNVDEKVESFLEAAEQQATAYATNNIIMTMGMDFHYLNAHAWYKNLDKLIRYVNERQKNGSKVNVFYSTPSCYLESLYAANLTWPTKTDDFFPYASGNHSYWTGYFTSRPSLKGYVRQTNNFLQGVKQVSALLGLGQDPRLLTLKEAMAVVQHHDAVSGTAKQHVTDDYSQRLAHGVSQAFEM</sequence>
<keyword evidence="9" id="KW-0325">Glycoprotein</keyword>
<evidence type="ECO:0000313" key="14">
    <source>
        <dbReference type="Proteomes" id="UP001445076"/>
    </source>
</evidence>
<evidence type="ECO:0000256" key="9">
    <source>
        <dbReference type="ARBA" id="ARBA00023180"/>
    </source>
</evidence>
<keyword evidence="11" id="KW-0732">Signal</keyword>
<reference evidence="13 14" key="1">
    <citation type="journal article" date="2024" name="BMC Genomics">
        <title>Genome assembly of redclaw crayfish (Cherax quadricarinatus) provides insights into its immune adaptation and hypoxia tolerance.</title>
        <authorList>
            <person name="Liu Z."/>
            <person name="Zheng J."/>
            <person name="Li H."/>
            <person name="Fang K."/>
            <person name="Wang S."/>
            <person name="He J."/>
            <person name="Zhou D."/>
            <person name="Weng S."/>
            <person name="Chi M."/>
            <person name="Gu Z."/>
            <person name="He J."/>
            <person name="Li F."/>
            <person name="Wang M."/>
        </authorList>
    </citation>
    <scope>NUCLEOTIDE SEQUENCE [LARGE SCALE GENOMIC DNA]</scope>
    <source>
        <strain evidence="13">ZL_2023a</strain>
    </source>
</reference>
<dbReference type="InterPro" id="IPR050843">
    <property type="entry name" value="Glycosyl_Hydrlase_38"/>
</dbReference>
<evidence type="ECO:0000256" key="8">
    <source>
        <dbReference type="ARBA" id="ARBA00023157"/>
    </source>
</evidence>
<evidence type="ECO:0000256" key="11">
    <source>
        <dbReference type="SAM" id="SignalP"/>
    </source>
</evidence>
<dbReference type="InterPro" id="IPR015341">
    <property type="entry name" value="Glyco_hydro_38_cen"/>
</dbReference>
<feature type="non-terminal residue" evidence="13">
    <location>
        <position position="435"/>
    </location>
</feature>
<dbReference type="InterPro" id="IPR011330">
    <property type="entry name" value="Glyco_hydro/deAcase_b/a-brl"/>
</dbReference>
<feature type="signal peptide" evidence="11">
    <location>
        <begin position="1"/>
        <end position="18"/>
    </location>
</feature>
<comment type="cofactor">
    <cofactor evidence="2">
        <name>Zn(2+)</name>
        <dbReference type="ChEBI" id="CHEBI:29105"/>
    </cofactor>
</comment>
<gene>
    <name evidence="13" type="ORF">OTU49_012961</name>
</gene>
<evidence type="ECO:0000256" key="7">
    <source>
        <dbReference type="ARBA" id="ARBA00022833"/>
    </source>
</evidence>
<dbReference type="GO" id="GO:0046872">
    <property type="term" value="F:metal ion binding"/>
    <property type="evidence" value="ECO:0007669"/>
    <property type="project" value="UniProtKB-KW"/>
</dbReference>
<dbReference type="EC" id="3.2.1.24" evidence="4"/>
<dbReference type="GO" id="GO:0006013">
    <property type="term" value="P:mannose metabolic process"/>
    <property type="evidence" value="ECO:0007669"/>
    <property type="project" value="InterPro"/>
</dbReference>
<dbReference type="FunFam" id="1.20.1270.50:FF:000003">
    <property type="entry name" value="Alpha-mannosidase"/>
    <property type="match status" value="1"/>
</dbReference>
<dbReference type="GO" id="GO:0004559">
    <property type="term" value="F:alpha-mannosidase activity"/>
    <property type="evidence" value="ECO:0007669"/>
    <property type="project" value="UniProtKB-EC"/>
</dbReference>
<keyword evidence="7" id="KW-0862">Zinc</keyword>
<dbReference type="Gene3D" id="1.20.1270.50">
    <property type="entry name" value="Glycoside hydrolase family 38, central domain"/>
    <property type="match status" value="2"/>
</dbReference>
<keyword evidence="5" id="KW-0479">Metal-binding</keyword>
<proteinExistence type="inferred from homology"/>
<comment type="catalytic activity">
    <reaction evidence="1">
        <text>Hydrolysis of terminal, non-reducing alpha-D-mannose residues in alpha-D-mannosides.</text>
        <dbReference type="EC" id="3.2.1.24"/>
    </reaction>
</comment>
<dbReference type="PANTHER" id="PTHR11607:SF3">
    <property type="entry name" value="LYSOSOMAL ALPHA-MANNOSIDASE"/>
    <property type="match status" value="1"/>
</dbReference>
<keyword evidence="8" id="KW-1015">Disulfide bond</keyword>
<feature type="domain" description="Glycoside hydrolase family 38 central" evidence="12">
    <location>
        <begin position="352"/>
        <end position="425"/>
    </location>
</feature>
<protein>
    <recommendedName>
        <fullName evidence="4">alpha-mannosidase</fullName>
        <ecNumber evidence="4">3.2.1.24</ecNumber>
    </recommendedName>
</protein>